<reference evidence="1 2" key="1">
    <citation type="submission" date="2018-03" db="EMBL/GenBank/DDBJ databases">
        <title>Adhaeribacter sp. HMF7605 Genome sequencing and assembly.</title>
        <authorList>
            <person name="Kang H."/>
            <person name="Kang J."/>
            <person name="Cha I."/>
            <person name="Kim H."/>
            <person name="Joh K."/>
        </authorList>
    </citation>
    <scope>NUCLEOTIDE SEQUENCE [LARGE SCALE GENOMIC DNA]</scope>
    <source>
        <strain evidence="1 2">HMF7605</strain>
    </source>
</reference>
<dbReference type="EMBL" id="PYFT01000001">
    <property type="protein sequence ID" value="PSR56438.1"/>
    <property type="molecule type" value="Genomic_DNA"/>
</dbReference>
<proteinExistence type="predicted"/>
<protein>
    <submittedName>
        <fullName evidence="1">Uncharacterized protein</fullName>
    </submittedName>
</protein>
<gene>
    <name evidence="1" type="ORF">AHMF7605_24530</name>
</gene>
<keyword evidence="2" id="KW-1185">Reference proteome</keyword>
<accession>A0A2T2YLP9</accession>
<organism evidence="1 2">
    <name type="scientific">Adhaeribacter arboris</name>
    <dbReference type="NCBI Taxonomy" id="2072846"/>
    <lineage>
        <taxon>Bacteria</taxon>
        <taxon>Pseudomonadati</taxon>
        <taxon>Bacteroidota</taxon>
        <taxon>Cytophagia</taxon>
        <taxon>Cytophagales</taxon>
        <taxon>Hymenobacteraceae</taxon>
        <taxon>Adhaeribacter</taxon>
    </lineage>
</organism>
<comment type="caution">
    <text evidence="1">The sequence shown here is derived from an EMBL/GenBank/DDBJ whole genome shotgun (WGS) entry which is preliminary data.</text>
</comment>
<dbReference type="AlphaFoldDB" id="A0A2T2YLP9"/>
<dbReference type="Proteomes" id="UP000240357">
    <property type="component" value="Unassembled WGS sequence"/>
</dbReference>
<evidence type="ECO:0000313" key="2">
    <source>
        <dbReference type="Proteomes" id="UP000240357"/>
    </source>
</evidence>
<dbReference type="RefSeq" id="WP_106932615.1">
    <property type="nucleotide sequence ID" value="NZ_PYFT01000001.1"/>
</dbReference>
<name>A0A2T2YLP9_9BACT</name>
<dbReference type="OrthoDB" id="1428091at2"/>
<evidence type="ECO:0000313" key="1">
    <source>
        <dbReference type="EMBL" id="PSR56438.1"/>
    </source>
</evidence>
<sequence length="152" mass="17342">MEDYNYVHSDTDLDIISKKEFWKLIKAGLIIDARAGGLILGPSIEQGGIDCVAETPDGFTKIGKIEGGVFIVNSLANKNYSDKLLAFNAYDTLFYEDEPVDYIISPTTCVYNTYGVEEKLVWLRGDEFIMNKYASFKFLKEIEEINYFDFRV</sequence>